<dbReference type="GO" id="GO:0000976">
    <property type="term" value="F:transcription cis-regulatory region binding"/>
    <property type="evidence" value="ECO:0000318"/>
    <property type="project" value="GO_Central"/>
</dbReference>
<dbReference type="Gene3D" id="2.20.25.80">
    <property type="entry name" value="WRKY domain"/>
    <property type="match status" value="1"/>
</dbReference>
<accession>A0A251TGP7</accession>
<gene>
    <name evidence="8" type="ORF">HannXRQ_Chr10g0286071</name>
    <name evidence="7" type="ORF">HanXRQr2_Chr10g0427951</name>
</gene>
<evidence type="ECO:0000256" key="4">
    <source>
        <dbReference type="ARBA" id="ARBA00023163"/>
    </source>
</evidence>
<reference evidence="7 9" key="1">
    <citation type="journal article" date="2017" name="Nature">
        <title>The sunflower genome provides insights into oil metabolism, flowering and Asterid evolution.</title>
        <authorList>
            <person name="Badouin H."/>
            <person name="Gouzy J."/>
            <person name="Grassa C.J."/>
            <person name="Murat F."/>
            <person name="Staton S.E."/>
            <person name="Cottret L."/>
            <person name="Lelandais-Briere C."/>
            <person name="Owens G.L."/>
            <person name="Carrere S."/>
            <person name="Mayjonade B."/>
            <person name="Legrand L."/>
            <person name="Gill N."/>
            <person name="Kane N.C."/>
            <person name="Bowers J.E."/>
            <person name="Hubner S."/>
            <person name="Bellec A."/>
            <person name="Berard A."/>
            <person name="Berges H."/>
            <person name="Blanchet N."/>
            <person name="Boniface M.C."/>
            <person name="Brunel D."/>
            <person name="Catrice O."/>
            <person name="Chaidir N."/>
            <person name="Claudel C."/>
            <person name="Donnadieu C."/>
            <person name="Faraut T."/>
            <person name="Fievet G."/>
            <person name="Helmstetter N."/>
            <person name="King M."/>
            <person name="Knapp S.J."/>
            <person name="Lai Z."/>
            <person name="Le Paslier M.C."/>
            <person name="Lippi Y."/>
            <person name="Lorenzon L."/>
            <person name="Mandel J.R."/>
            <person name="Marage G."/>
            <person name="Marchand G."/>
            <person name="Marquand E."/>
            <person name="Bret-Mestries E."/>
            <person name="Morien E."/>
            <person name="Nambeesan S."/>
            <person name="Nguyen T."/>
            <person name="Pegot-Espagnet P."/>
            <person name="Pouilly N."/>
            <person name="Raftis F."/>
            <person name="Sallet E."/>
            <person name="Schiex T."/>
            <person name="Thomas J."/>
            <person name="Vandecasteele C."/>
            <person name="Vares D."/>
            <person name="Vear F."/>
            <person name="Vautrin S."/>
            <person name="Crespi M."/>
            <person name="Mangin B."/>
            <person name="Burke J.M."/>
            <person name="Salse J."/>
            <person name="Munos S."/>
            <person name="Vincourt P."/>
            <person name="Rieseberg L.H."/>
            <person name="Langlade N.B."/>
        </authorList>
    </citation>
    <scope>NUCLEOTIDE SEQUENCE [LARGE SCALE GENOMIC DNA]</scope>
    <source>
        <strain evidence="9">cv. SF193</strain>
        <tissue evidence="7">Leaves</tissue>
    </source>
</reference>
<proteinExistence type="predicted"/>
<dbReference type="OrthoDB" id="2021064at2759"/>
<evidence type="ECO:0000313" key="9">
    <source>
        <dbReference type="Proteomes" id="UP000215914"/>
    </source>
</evidence>
<keyword evidence="9" id="KW-1185">Reference proteome</keyword>
<reference evidence="8" key="2">
    <citation type="submission" date="2017-02" db="EMBL/GenBank/DDBJ databases">
        <title>Sunflower complete genome.</title>
        <authorList>
            <person name="Langlade N."/>
            <person name="Munos S."/>
        </authorList>
    </citation>
    <scope>NUCLEOTIDE SEQUENCE [LARGE SCALE GENOMIC DNA]</scope>
    <source>
        <tissue evidence="8">Leaves</tissue>
    </source>
</reference>
<evidence type="ECO:0000256" key="5">
    <source>
        <dbReference type="ARBA" id="ARBA00023242"/>
    </source>
</evidence>
<dbReference type="STRING" id="4232.A0A251TGP7"/>
<dbReference type="InterPro" id="IPR036576">
    <property type="entry name" value="WRKY_dom_sf"/>
</dbReference>
<dbReference type="GO" id="GO:0005634">
    <property type="term" value="C:nucleus"/>
    <property type="evidence" value="ECO:0000318"/>
    <property type="project" value="GO_Central"/>
</dbReference>
<dbReference type="EMBL" id="MNCJ02000325">
    <property type="protein sequence ID" value="KAF5785376.1"/>
    <property type="molecule type" value="Genomic_DNA"/>
</dbReference>
<comment type="subcellular location">
    <subcellularLocation>
        <location evidence="1">Nucleus</location>
    </subcellularLocation>
</comment>
<dbReference type="SMART" id="SM00774">
    <property type="entry name" value="WRKY"/>
    <property type="match status" value="1"/>
</dbReference>
<name>A0A251TGP7_HELAN</name>
<dbReference type="PROSITE" id="PS50811">
    <property type="entry name" value="WRKY"/>
    <property type="match status" value="1"/>
</dbReference>
<reference evidence="7" key="3">
    <citation type="submission" date="2020-06" db="EMBL/GenBank/DDBJ databases">
        <title>Helianthus annuus Genome sequencing and assembly Release 2.</title>
        <authorList>
            <person name="Gouzy J."/>
            <person name="Langlade N."/>
            <person name="Munos S."/>
        </authorList>
    </citation>
    <scope>NUCLEOTIDE SEQUENCE</scope>
    <source>
        <tissue evidence="7">Leaves</tissue>
    </source>
</reference>
<dbReference type="Gramene" id="mRNA:HanXRQr2_Chr10g0427951">
    <property type="protein sequence ID" value="mRNA:HanXRQr2_Chr10g0427951"/>
    <property type="gene ID" value="HanXRQr2_Chr10g0427951"/>
</dbReference>
<dbReference type="GO" id="GO:0003700">
    <property type="term" value="F:DNA-binding transcription factor activity"/>
    <property type="evidence" value="ECO:0000318"/>
    <property type="project" value="GO_Central"/>
</dbReference>
<keyword evidence="5" id="KW-0539">Nucleus</keyword>
<dbReference type="AlphaFoldDB" id="A0A251TGP7"/>
<dbReference type="InParanoid" id="A0A251TGP7"/>
<evidence type="ECO:0000256" key="3">
    <source>
        <dbReference type="ARBA" id="ARBA00023125"/>
    </source>
</evidence>
<evidence type="ECO:0000313" key="8">
    <source>
        <dbReference type="EMBL" id="OTG10298.1"/>
    </source>
</evidence>
<evidence type="ECO:0000313" key="7">
    <source>
        <dbReference type="EMBL" id="KAF5785376.1"/>
    </source>
</evidence>
<organism evidence="8 9">
    <name type="scientific">Helianthus annuus</name>
    <name type="common">Common sunflower</name>
    <dbReference type="NCBI Taxonomy" id="4232"/>
    <lineage>
        <taxon>Eukaryota</taxon>
        <taxon>Viridiplantae</taxon>
        <taxon>Streptophyta</taxon>
        <taxon>Embryophyta</taxon>
        <taxon>Tracheophyta</taxon>
        <taxon>Spermatophyta</taxon>
        <taxon>Magnoliopsida</taxon>
        <taxon>eudicotyledons</taxon>
        <taxon>Gunneridae</taxon>
        <taxon>Pentapetalae</taxon>
        <taxon>asterids</taxon>
        <taxon>campanulids</taxon>
        <taxon>Asterales</taxon>
        <taxon>Asteraceae</taxon>
        <taxon>Asteroideae</taxon>
        <taxon>Heliantheae alliance</taxon>
        <taxon>Heliantheae</taxon>
        <taxon>Helianthus</taxon>
    </lineage>
</organism>
<dbReference type="Proteomes" id="UP000215914">
    <property type="component" value="Chromosome 10"/>
</dbReference>
<dbReference type="InterPro" id="IPR003657">
    <property type="entry name" value="WRKY_dom"/>
</dbReference>
<dbReference type="PANTHER" id="PTHR31282">
    <property type="entry name" value="WRKY TRANSCRIPTION FACTOR 21-RELATED"/>
    <property type="match status" value="1"/>
</dbReference>
<dbReference type="SUPFAM" id="SSF118290">
    <property type="entry name" value="WRKY DNA-binding domain"/>
    <property type="match status" value="1"/>
</dbReference>
<evidence type="ECO:0000256" key="2">
    <source>
        <dbReference type="ARBA" id="ARBA00023015"/>
    </source>
</evidence>
<sequence length="317" mass="36027">MESSSWPESLPSNRIKAIQELKDGHILTDKLREVHGRPEKIESDLEAVNNVVIQILGMFDSTLSILRSSSLNGSHHNPNDMRCINDWDAKKPGNFGERTKKSTTRLNTKTGWKKNRTNISTVTHITSTFVDDGYAWRKYGQKVILNSKYQRNYYRCSYKFEQGCQATKQVQMIDDELPKYKITYCGHHTCNNLQRSQIVVEAPSPSDNSVLISFETNALMEKNKVGTCFSSVKHTHKEGFPSLDHLNYEHVSSFDYHSSCGSIAGLSQVSSEPMSLIPRLYCEGMVLPRVFPSTCSSTHGYKNDAKIENHDYGDFHF</sequence>
<keyword evidence="3" id="KW-0238">DNA-binding</keyword>
<evidence type="ECO:0000256" key="1">
    <source>
        <dbReference type="ARBA" id="ARBA00004123"/>
    </source>
</evidence>
<dbReference type="Pfam" id="PF03106">
    <property type="entry name" value="WRKY"/>
    <property type="match status" value="1"/>
</dbReference>
<keyword evidence="4" id="KW-0804">Transcription</keyword>
<keyword evidence="2" id="KW-0805">Transcription regulation</keyword>
<dbReference type="EMBL" id="CM007899">
    <property type="protein sequence ID" value="OTG10298.1"/>
    <property type="molecule type" value="Genomic_DNA"/>
</dbReference>
<dbReference type="FunCoup" id="A0A251TGP7">
    <property type="interactions" value="319"/>
</dbReference>
<dbReference type="InterPro" id="IPR044810">
    <property type="entry name" value="WRKY_plant"/>
</dbReference>
<feature type="domain" description="WRKY" evidence="6">
    <location>
        <begin position="125"/>
        <end position="188"/>
    </location>
</feature>
<dbReference type="GO" id="GO:0006355">
    <property type="term" value="P:regulation of DNA-templated transcription"/>
    <property type="evidence" value="ECO:0000318"/>
    <property type="project" value="GO_Central"/>
</dbReference>
<protein>
    <submittedName>
        <fullName evidence="8">Putative WRKY domain-containing protein</fullName>
    </submittedName>
    <submittedName>
        <fullName evidence="7">Transcription factor WRKY family</fullName>
    </submittedName>
</protein>
<dbReference type="SMR" id="A0A251TGP7"/>
<evidence type="ECO:0000259" key="6">
    <source>
        <dbReference type="PROSITE" id="PS50811"/>
    </source>
</evidence>